<name>A0A395VE31_9FIRM</name>
<dbReference type="EMBL" id="QRVL01000001">
    <property type="protein sequence ID" value="RGS41925.1"/>
    <property type="molecule type" value="Genomic_DNA"/>
</dbReference>
<sequence>MSVPVGERRESRLEVFVQALDLVTYTLRITKNEKIFLPEYQRQVTDDIIETAKSIYIDAWDANNVRVTTKDDWRVRRELQLRAARECNRLLALIGIAKSSFHLKNKRIKFWTGKVLKVRGMIRSWNESDSKRYSQISE</sequence>
<gene>
    <name evidence="1" type="ORF">DWX93_00870</name>
</gene>
<dbReference type="RefSeq" id="WP_118096216.1">
    <property type="nucleotide sequence ID" value="NZ_QRVL01000001.1"/>
</dbReference>
<dbReference type="AlphaFoldDB" id="A0A395VE31"/>
<accession>A0A395VE31</accession>
<comment type="caution">
    <text evidence="1">The sequence shown here is derived from an EMBL/GenBank/DDBJ whole genome shotgun (WGS) entry which is preliminary data.</text>
</comment>
<evidence type="ECO:0000313" key="1">
    <source>
        <dbReference type="EMBL" id="RGS41925.1"/>
    </source>
</evidence>
<dbReference type="Proteomes" id="UP000266172">
    <property type="component" value="Unassembled WGS sequence"/>
</dbReference>
<organism evidence="1 2">
    <name type="scientific">Roseburia hominis</name>
    <dbReference type="NCBI Taxonomy" id="301301"/>
    <lineage>
        <taxon>Bacteria</taxon>
        <taxon>Bacillati</taxon>
        <taxon>Bacillota</taxon>
        <taxon>Clostridia</taxon>
        <taxon>Lachnospirales</taxon>
        <taxon>Lachnospiraceae</taxon>
        <taxon>Roseburia</taxon>
    </lineage>
</organism>
<evidence type="ECO:0000313" key="2">
    <source>
        <dbReference type="Proteomes" id="UP000266172"/>
    </source>
</evidence>
<protein>
    <submittedName>
        <fullName evidence="1">Uncharacterized protein</fullName>
    </submittedName>
</protein>
<proteinExistence type="predicted"/>
<reference evidence="1 2" key="1">
    <citation type="submission" date="2018-08" db="EMBL/GenBank/DDBJ databases">
        <title>A genome reference for cultivated species of the human gut microbiota.</title>
        <authorList>
            <person name="Zou Y."/>
            <person name="Xue W."/>
            <person name="Luo G."/>
        </authorList>
    </citation>
    <scope>NUCLEOTIDE SEQUENCE [LARGE SCALE GENOMIC DNA]</scope>
    <source>
        <strain evidence="1 2">AF22-12AC</strain>
    </source>
</reference>